<dbReference type="InterPro" id="IPR015422">
    <property type="entry name" value="PyrdxlP-dep_Trfase_small"/>
</dbReference>
<protein>
    <recommendedName>
        <fullName evidence="3 8">Cysteine desulfurase</fullName>
        <ecNumber evidence="3 8">2.8.1.7</ecNumber>
    </recommendedName>
</protein>
<dbReference type="EC" id="2.8.1.7" evidence="3 8"/>
<dbReference type="Proteomes" id="UP000317421">
    <property type="component" value="Unassembled WGS sequence"/>
</dbReference>
<dbReference type="OrthoDB" id="9804366at2"/>
<dbReference type="InterPro" id="IPR015421">
    <property type="entry name" value="PyrdxlP-dep_Trfase_major"/>
</dbReference>
<dbReference type="InterPro" id="IPR015424">
    <property type="entry name" value="PyrdxlP-dep_Trfase"/>
</dbReference>
<evidence type="ECO:0000313" key="10">
    <source>
        <dbReference type="EMBL" id="TWU00502.1"/>
    </source>
</evidence>
<name>A0A5C6ANB0_9BACT</name>
<dbReference type="PROSITE" id="PS00595">
    <property type="entry name" value="AA_TRANSFER_CLASS_5"/>
    <property type="match status" value="1"/>
</dbReference>
<comment type="function">
    <text evidence="8">Catalyzes the removal of elemental sulfur and selenium atoms from L-cysteine, L-cystine, L-selenocysteine, and L-selenocystine to produce L-alanine.</text>
</comment>
<evidence type="ECO:0000256" key="1">
    <source>
        <dbReference type="ARBA" id="ARBA00001933"/>
    </source>
</evidence>
<sequence>MRLAEANNAALLPENLRDDFPILAQTVHGDKPLVFLDSAASSQRPRQVIDAIVHCYEHDYANVHRGIHVLSERATDGYELARRKVKEFIGAEHAHEVIFTAGTTASINTVARSWGDANVGAGDEILLTPMEHHSNLVPWFQLAERTGAVVRHLPMTAEGLLEVDRLGEFLTDKTKLVAFTAVSNTLGTVNPVAEICRQAREAGVVTVVDAAQSAPHMATDVQALGCDFLAFSGHKLCGPSGVGVLYGREALLEATPPFLGGGSMINRVYDDRFTPADLPAKFEAGTPPIAPAIALGAAIDYLQAIGLERIHAHEQALVAQAWERLSAIEGIRLLGPSPVEHGADIRAGLVSFVLDRPHAHDIAQLLDNEGVAVRAGHHCTQPLHDRLGITASTRASFYLYNTPAEIDALADALAGVRERFKPSGRKRRRRVEDF</sequence>
<dbReference type="CDD" id="cd06453">
    <property type="entry name" value="SufS_like"/>
    <property type="match status" value="1"/>
</dbReference>
<evidence type="ECO:0000256" key="3">
    <source>
        <dbReference type="ARBA" id="ARBA00012239"/>
    </source>
</evidence>
<evidence type="ECO:0000256" key="2">
    <source>
        <dbReference type="ARBA" id="ARBA00010447"/>
    </source>
</evidence>
<dbReference type="InterPro" id="IPR000192">
    <property type="entry name" value="Aminotrans_V_dom"/>
</dbReference>
<dbReference type="InterPro" id="IPR010970">
    <property type="entry name" value="Cys_dSase_SufS"/>
</dbReference>
<comment type="similarity">
    <text evidence="2 8">Belongs to the class-V pyridoxal-phosphate-dependent aminotransferase family. Csd subfamily.</text>
</comment>
<keyword evidence="5 8" id="KW-0663">Pyridoxal phosphate</keyword>
<dbReference type="GO" id="GO:0006534">
    <property type="term" value="P:cysteine metabolic process"/>
    <property type="evidence" value="ECO:0007669"/>
    <property type="project" value="UniProtKB-UniRule"/>
</dbReference>
<dbReference type="PANTHER" id="PTHR43586">
    <property type="entry name" value="CYSTEINE DESULFURASE"/>
    <property type="match status" value="1"/>
</dbReference>
<evidence type="ECO:0000256" key="8">
    <source>
        <dbReference type="RuleBase" id="RU004506"/>
    </source>
</evidence>
<dbReference type="GO" id="GO:0031071">
    <property type="term" value="F:cysteine desulfurase activity"/>
    <property type="evidence" value="ECO:0007669"/>
    <property type="project" value="UniProtKB-UniRule"/>
</dbReference>
<dbReference type="GO" id="GO:0030170">
    <property type="term" value="F:pyridoxal phosphate binding"/>
    <property type="evidence" value="ECO:0007669"/>
    <property type="project" value="UniProtKB-UniRule"/>
</dbReference>
<dbReference type="EMBL" id="SJPR01000001">
    <property type="protein sequence ID" value="TWU00502.1"/>
    <property type="molecule type" value="Genomic_DNA"/>
</dbReference>
<gene>
    <name evidence="10" type="primary">csd_1</name>
    <name evidence="10" type="ORF">Pla108_14540</name>
</gene>
<dbReference type="RefSeq" id="WP_146444166.1">
    <property type="nucleotide sequence ID" value="NZ_SJPR01000001.1"/>
</dbReference>
<accession>A0A5C6ANB0</accession>
<keyword evidence="4 8" id="KW-0808">Transferase</keyword>
<dbReference type="Gene3D" id="3.40.640.10">
    <property type="entry name" value="Type I PLP-dependent aspartate aminotransferase-like (Major domain)"/>
    <property type="match status" value="1"/>
</dbReference>
<evidence type="ECO:0000256" key="7">
    <source>
        <dbReference type="RuleBase" id="RU004504"/>
    </source>
</evidence>
<evidence type="ECO:0000313" key="11">
    <source>
        <dbReference type="Proteomes" id="UP000317421"/>
    </source>
</evidence>
<evidence type="ECO:0000256" key="5">
    <source>
        <dbReference type="ARBA" id="ARBA00022898"/>
    </source>
</evidence>
<comment type="catalytic activity">
    <reaction evidence="6 8">
        <text>(sulfur carrier)-H + L-cysteine = (sulfur carrier)-SH + L-alanine</text>
        <dbReference type="Rhea" id="RHEA:43892"/>
        <dbReference type="Rhea" id="RHEA-COMP:14737"/>
        <dbReference type="Rhea" id="RHEA-COMP:14739"/>
        <dbReference type="ChEBI" id="CHEBI:29917"/>
        <dbReference type="ChEBI" id="CHEBI:35235"/>
        <dbReference type="ChEBI" id="CHEBI:57972"/>
        <dbReference type="ChEBI" id="CHEBI:64428"/>
        <dbReference type="EC" id="2.8.1.7"/>
    </reaction>
</comment>
<evidence type="ECO:0000256" key="6">
    <source>
        <dbReference type="ARBA" id="ARBA00050776"/>
    </source>
</evidence>
<feature type="domain" description="Aminotransferase class V" evidence="9">
    <location>
        <begin position="34"/>
        <end position="409"/>
    </location>
</feature>
<comment type="cofactor">
    <cofactor evidence="1 7">
        <name>pyridoxal 5'-phosphate</name>
        <dbReference type="ChEBI" id="CHEBI:597326"/>
    </cofactor>
</comment>
<dbReference type="Gene3D" id="3.90.1150.10">
    <property type="entry name" value="Aspartate Aminotransferase, domain 1"/>
    <property type="match status" value="1"/>
</dbReference>
<dbReference type="PANTHER" id="PTHR43586:SF8">
    <property type="entry name" value="CYSTEINE DESULFURASE 1, CHLOROPLASTIC"/>
    <property type="match status" value="1"/>
</dbReference>
<dbReference type="NCBIfam" id="TIGR01979">
    <property type="entry name" value="sufS"/>
    <property type="match status" value="1"/>
</dbReference>
<reference evidence="10 11" key="1">
    <citation type="submission" date="2019-02" db="EMBL/GenBank/DDBJ databases">
        <title>Deep-cultivation of Planctomycetes and their phenomic and genomic characterization uncovers novel biology.</title>
        <authorList>
            <person name="Wiegand S."/>
            <person name="Jogler M."/>
            <person name="Boedeker C."/>
            <person name="Pinto D."/>
            <person name="Vollmers J."/>
            <person name="Rivas-Marin E."/>
            <person name="Kohn T."/>
            <person name="Peeters S.H."/>
            <person name="Heuer A."/>
            <person name="Rast P."/>
            <person name="Oberbeckmann S."/>
            <person name="Bunk B."/>
            <person name="Jeske O."/>
            <person name="Meyerdierks A."/>
            <person name="Storesund J.E."/>
            <person name="Kallscheuer N."/>
            <person name="Luecker S."/>
            <person name="Lage O.M."/>
            <person name="Pohl T."/>
            <person name="Merkel B.J."/>
            <person name="Hornburger P."/>
            <person name="Mueller R.-W."/>
            <person name="Bruemmer F."/>
            <person name="Labrenz M."/>
            <person name="Spormann A.M."/>
            <person name="Op Den Camp H."/>
            <person name="Overmann J."/>
            <person name="Amann R."/>
            <person name="Jetten M.S.M."/>
            <person name="Mascher T."/>
            <person name="Medema M.H."/>
            <person name="Devos D.P."/>
            <person name="Kaster A.-K."/>
            <person name="Ovreas L."/>
            <person name="Rohde M."/>
            <person name="Galperin M.Y."/>
            <person name="Jogler C."/>
        </authorList>
    </citation>
    <scope>NUCLEOTIDE SEQUENCE [LARGE SCALE GENOMIC DNA]</scope>
    <source>
        <strain evidence="10 11">Pla108</strain>
    </source>
</reference>
<keyword evidence="11" id="KW-1185">Reference proteome</keyword>
<proteinExistence type="inferred from homology"/>
<dbReference type="SUPFAM" id="SSF53383">
    <property type="entry name" value="PLP-dependent transferases"/>
    <property type="match status" value="1"/>
</dbReference>
<organism evidence="10 11">
    <name type="scientific">Botrimarina colliarenosi</name>
    <dbReference type="NCBI Taxonomy" id="2528001"/>
    <lineage>
        <taxon>Bacteria</taxon>
        <taxon>Pseudomonadati</taxon>
        <taxon>Planctomycetota</taxon>
        <taxon>Planctomycetia</taxon>
        <taxon>Pirellulales</taxon>
        <taxon>Lacipirellulaceae</taxon>
        <taxon>Botrimarina</taxon>
    </lineage>
</organism>
<evidence type="ECO:0000256" key="4">
    <source>
        <dbReference type="ARBA" id="ARBA00022679"/>
    </source>
</evidence>
<dbReference type="InterPro" id="IPR020578">
    <property type="entry name" value="Aminotrans_V_PyrdxlP_BS"/>
</dbReference>
<comment type="caution">
    <text evidence="10">The sequence shown here is derived from an EMBL/GenBank/DDBJ whole genome shotgun (WGS) entry which is preliminary data.</text>
</comment>
<dbReference type="AlphaFoldDB" id="A0A5C6ANB0"/>
<dbReference type="Pfam" id="PF00266">
    <property type="entry name" value="Aminotran_5"/>
    <property type="match status" value="1"/>
</dbReference>
<evidence type="ECO:0000259" key="9">
    <source>
        <dbReference type="Pfam" id="PF00266"/>
    </source>
</evidence>